<dbReference type="Proteomes" id="UP000218689">
    <property type="component" value="Unassembled WGS sequence"/>
</dbReference>
<proteinExistence type="predicted"/>
<evidence type="ECO:0000313" key="2">
    <source>
        <dbReference type="EMBL" id="GAX47127.1"/>
    </source>
</evidence>
<keyword evidence="1" id="KW-0812">Transmembrane</keyword>
<sequence>MASESLYLRVRKEQIVNKKSDLYRVSYEEIEKQIIDLSYDISFDDINFDSGVHSLKIANLILGCARQIESISKDLYFDSIDLKFENDERKKRDKVYYDYDCLYKILTDWDLENREVNFILMSATVSKSEYKIYKPFKHTLKKKNKKDYPLYTWNEAYQALKHDYLESITQYANLYNLVSIASMLFLLIGYYSISEQARIIRKPELEESDLFVYKSRLFSLNTVSFCKVSNILNKIDLRQKSGIDECSIIVKYTDEFVRKIETQDGISSVTFQVSQSPEGKIEQFEEVEYEILLNKGQEIYPNLSK</sequence>
<dbReference type="OrthoDB" id="1442012at2"/>
<keyword evidence="1" id="KW-1133">Transmembrane helix</keyword>
<dbReference type="RefSeq" id="WP_094784170.1">
    <property type="nucleotide sequence ID" value="NZ_BEDT01000001.1"/>
</dbReference>
<keyword evidence="3" id="KW-1185">Reference proteome</keyword>
<feature type="transmembrane region" description="Helical" evidence="1">
    <location>
        <begin position="174"/>
        <end position="193"/>
    </location>
</feature>
<dbReference type="AlphaFoldDB" id="A0A224WYD3"/>
<comment type="caution">
    <text evidence="2">The sequence shown here is derived from an EMBL/GenBank/DDBJ whole genome shotgun (WGS) entry which is preliminary data.</text>
</comment>
<reference evidence="3" key="1">
    <citation type="submission" date="2017-08" db="EMBL/GenBank/DDBJ databases">
        <title>Draft genome sequence of Lactococcus sp. strain Rs-Y01, isolated from the gut of the lower termite Reticulitermes speratus.</title>
        <authorList>
            <person name="Ohkuma M."/>
            <person name="Yuki M."/>
        </authorList>
    </citation>
    <scope>NUCLEOTIDE SEQUENCE [LARGE SCALE GENOMIC DNA]</scope>
    <source>
        <strain evidence="3">Rs-Y01</strain>
    </source>
</reference>
<accession>A0A224WYD3</accession>
<gene>
    <name evidence="2" type="ORF">RsY01_709</name>
</gene>
<keyword evidence="1" id="KW-0472">Membrane</keyword>
<evidence type="ECO:0000256" key="1">
    <source>
        <dbReference type="SAM" id="Phobius"/>
    </source>
</evidence>
<evidence type="ECO:0000313" key="3">
    <source>
        <dbReference type="Proteomes" id="UP000218689"/>
    </source>
</evidence>
<protein>
    <submittedName>
        <fullName evidence="2">Uncharacterized protein</fullName>
    </submittedName>
</protein>
<dbReference type="EMBL" id="BEDT01000001">
    <property type="protein sequence ID" value="GAX47127.1"/>
    <property type="molecule type" value="Genomic_DNA"/>
</dbReference>
<name>A0A224WYD3_9LACT</name>
<organism evidence="2 3">
    <name type="scientific">Pseudolactococcus reticulitermitis</name>
    <dbReference type="NCBI Taxonomy" id="2025039"/>
    <lineage>
        <taxon>Bacteria</taxon>
        <taxon>Bacillati</taxon>
        <taxon>Bacillota</taxon>
        <taxon>Bacilli</taxon>
        <taxon>Lactobacillales</taxon>
        <taxon>Streptococcaceae</taxon>
        <taxon>Pseudolactococcus</taxon>
    </lineage>
</organism>